<organism evidence="8 9">
    <name type="scientific">Vitis vinifera</name>
    <name type="common">Grape</name>
    <dbReference type="NCBI Taxonomy" id="29760"/>
    <lineage>
        <taxon>Eukaryota</taxon>
        <taxon>Viridiplantae</taxon>
        <taxon>Streptophyta</taxon>
        <taxon>Embryophyta</taxon>
        <taxon>Tracheophyta</taxon>
        <taxon>Spermatophyta</taxon>
        <taxon>Magnoliopsida</taxon>
        <taxon>eudicotyledons</taxon>
        <taxon>Gunneridae</taxon>
        <taxon>Pentapetalae</taxon>
        <taxon>rosids</taxon>
        <taxon>Vitales</taxon>
        <taxon>Vitaceae</taxon>
        <taxon>Viteae</taxon>
        <taxon>Vitis</taxon>
    </lineage>
</organism>
<keyword evidence="3" id="KW-0238">DNA-binding</keyword>
<dbReference type="InterPro" id="IPR050655">
    <property type="entry name" value="Plant_B3_domain"/>
</dbReference>
<feature type="domain" description="TF-B3" evidence="7">
    <location>
        <begin position="16"/>
        <end position="109"/>
    </location>
</feature>
<evidence type="ECO:0000313" key="8">
    <source>
        <dbReference type="EMBL" id="RVW61118.1"/>
    </source>
</evidence>
<evidence type="ECO:0000256" key="5">
    <source>
        <dbReference type="ARBA" id="ARBA00023242"/>
    </source>
</evidence>
<evidence type="ECO:0000259" key="7">
    <source>
        <dbReference type="PROSITE" id="PS50863"/>
    </source>
</evidence>
<dbReference type="EMBL" id="QGNW01000842">
    <property type="protein sequence ID" value="RVW61118.1"/>
    <property type="molecule type" value="Genomic_DNA"/>
</dbReference>
<evidence type="ECO:0000256" key="3">
    <source>
        <dbReference type="ARBA" id="ARBA00023125"/>
    </source>
</evidence>
<name>A0A438FM85_VITVI</name>
<dbReference type="Gene3D" id="2.40.330.10">
    <property type="entry name" value="DNA-binding pseudobarrel domain"/>
    <property type="match status" value="1"/>
</dbReference>
<dbReference type="GO" id="GO:0005634">
    <property type="term" value="C:nucleus"/>
    <property type="evidence" value="ECO:0007669"/>
    <property type="project" value="UniProtKB-SubCell"/>
</dbReference>
<dbReference type="InterPro" id="IPR015300">
    <property type="entry name" value="DNA-bd_pseudobarrel_sf"/>
</dbReference>
<reference evidence="8 9" key="1">
    <citation type="journal article" date="2018" name="PLoS Genet.">
        <title>Population sequencing reveals clonal diversity and ancestral inbreeding in the grapevine cultivar Chardonnay.</title>
        <authorList>
            <person name="Roach M.J."/>
            <person name="Johnson D.L."/>
            <person name="Bohlmann J."/>
            <person name="van Vuuren H.J."/>
            <person name="Jones S.J."/>
            <person name="Pretorius I.S."/>
            <person name="Schmidt S.A."/>
            <person name="Borneman A.R."/>
        </authorList>
    </citation>
    <scope>NUCLEOTIDE SEQUENCE [LARGE SCALE GENOMIC DNA]</scope>
    <source>
        <strain evidence="9">cv. Chardonnay</strain>
        <tissue evidence="8">Leaf</tissue>
    </source>
</reference>
<feature type="compositionally biased region" description="Acidic residues" evidence="6">
    <location>
        <begin position="135"/>
        <end position="177"/>
    </location>
</feature>
<dbReference type="GO" id="GO:0003677">
    <property type="term" value="F:DNA binding"/>
    <property type="evidence" value="ECO:0007669"/>
    <property type="project" value="UniProtKB-KW"/>
</dbReference>
<feature type="region of interest" description="Disordered" evidence="6">
    <location>
        <begin position="135"/>
        <end position="191"/>
    </location>
</feature>
<keyword evidence="4" id="KW-0804">Transcription</keyword>
<evidence type="ECO:0000256" key="2">
    <source>
        <dbReference type="ARBA" id="ARBA00023015"/>
    </source>
</evidence>
<dbReference type="Proteomes" id="UP000288805">
    <property type="component" value="Unassembled WGS sequence"/>
</dbReference>
<protein>
    <submittedName>
        <fullName evidence="8">B3 domain-containing protein</fullName>
    </submittedName>
</protein>
<comment type="caution">
    <text evidence="8">The sequence shown here is derived from an EMBL/GenBank/DDBJ whole genome shotgun (WGS) entry which is preliminary data.</text>
</comment>
<dbReference type="Pfam" id="PF02362">
    <property type="entry name" value="B3"/>
    <property type="match status" value="1"/>
</dbReference>
<evidence type="ECO:0000256" key="4">
    <source>
        <dbReference type="ARBA" id="ARBA00023163"/>
    </source>
</evidence>
<keyword evidence="5" id="KW-0539">Nucleus</keyword>
<dbReference type="PROSITE" id="PS50863">
    <property type="entry name" value="B3"/>
    <property type="match status" value="1"/>
</dbReference>
<dbReference type="AlphaFoldDB" id="A0A438FM85"/>
<accession>A0A438FM85</accession>
<dbReference type="SUPFAM" id="SSF101936">
    <property type="entry name" value="DNA-binding pseudobarrel domain"/>
    <property type="match status" value="1"/>
</dbReference>
<dbReference type="PANTHER" id="PTHR31920:SF135">
    <property type="entry name" value="B3 DOMAIN-CONTAINING PROTEIN OS03G0621600-RELATED"/>
    <property type="match status" value="1"/>
</dbReference>
<evidence type="ECO:0000256" key="6">
    <source>
        <dbReference type="SAM" id="MobiDB-lite"/>
    </source>
</evidence>
<gene>
    <name evidence="8" type="primary">VvCHDp001337_0</name>
    <name evidence="8" type="ORF">CK203_020684</name>
</gene>
<dbReference type="PANTHER" id="PTHR31920">
    <property type="entry name" value="B3 DOMAIN-CONTAINING"/>
    <property type="match status" value="1"/>
</dbReference>
<evidence type="ECO:0000313" key="9">
    <source>
        <dbReference type="Proteomes" id="UP000288805"/>
    </source>
</evidence>
<dbReference type="CDD" id="cd10017">
    <property type="entry name" value="B3_DNA"/>
    <property type="match status" value="1"/>
</dbReference>
<dbReference type="InterPro" id="IPR003340">
    <property type="entry name" value="B3_DNA-bd"/>
</dbReference>
<comment type="subcellular location">
    <subcellularLocation>
        <location evidence="1">Nucleus</location>
    </subcellularLocation>
</comment>
<keyword evidence="2" id="KW-0805">Transcription regulation</keyword>
<proteinExistence type="predicted"/>
<sequence>MPLGFGDMSSPPKICPDFFTVYLPELSWDRLRIPTAFVEHFNGFMPEKAILRDFFGRVWHVEVAPIGKNVYFLNGWQQFLTENSVEEGDFLVFRYAGNCRFDFKLLGRTECEKKDTKVVDMDICKKDFCVKEKDVEEAEGEEEEEEEEEKEEEEEEDEEEEDEEEEKMEEDDEEEEREPQPKSPNVKMVVKHKYSSRDCPAIDRKNYCGYKQSAVKKTRGVYKETAHTKSNYKKDSSSQAEVDGAFVIENIVESKNPYFTTKVRLKRSRLVRLVLAIYNSLFLKLFMVLCPIL</sequence>
<evidence type="ECO:0000256" key="1">
    <source>
        <dbReference type="ARBA" id="ARBA00004123"/>
    </source>
</evidence>
<dbReference type="SMART" id="SM01019">
    <property type="entry name" value="B3"/>
    <property type="match status" value="1"/>
</dbReference>